<evidence type="ECO:0000313" key="3">
    <source>
        <dbReference type="Proteomes" id="UP000008912"/>
    </source>
</evidence>
<dbReference type="InParanoid" id="A0A7N5P445"/>
<sequence>MGRGGGGQSGDPSASGLLPQQLRPPRWVPGAQRAALPVNEGPLLPAALRAVSRAFVKCTQAARLKRHTGTPWVNRVTAASRDRGLTYPAPSVLGKGFSP</sequence>
<evidence type="ECO:0000256" key="1">
    <source>
        <dbReference type="SAM" id="MobiDB-lite"/>
    </source>
</evidence>
<accession>A0A7N5P445</accession>
<dbReference type="AlphaFoldDB" id="A0A7N5P445"/>
<organism evidence="2 3">
    <name type="scientific">Ailuropoda melanoleuca</name>
    <name type="common">Giant panda</name>
    <dbReference type="NCBI Taxonomy" id="9646"/>
    <lineage>
        <taxon>Eukaryota</taxon>
        <taxon>Metazoa</taxon>
        <taxon>Chordata</taxon>
        <taxon>Craniata</taxon>
        <taxon>Vertebrata</taxon>
        <taxon>Euteleostomi</taxon>
        <taxon>Mammalia</taxon>
        <taxon>Eutheria</taxon>
        <taxon>Laurasiatheria</taxon>
        <taxon>Carnivora</taxon>
        <taxon>Caniformia</taxon>
        <taxon>Ursidae</taxon>
        <taxon>Ailuropoda</taxon>
    </lineage>
</organism>
<protein>
    <submittedName>
        <fullName evidence="2">Uncharacterized protein</fullName>
    </submittedName>
</protein>
<dbReference type="Ensembl" id="ENSAMET00000040837.1">
    <property type="protein sequence ID" value="ENSAMEP00000031737.1"/>
    <property type="gene ID" value="ENSAMEG00000029250.1"/>
</dbReference>
<keyword evidence="3" id="KW-1185">Reference proteome</keyword>
<feature type="region of interest" description="Disordered" evidence="1">
    <location>
        <begin position="1"/>
        <end position="24"/>
    </location>
</feature>
<reference evidence="2 3" key="1">
    <citation type="journal article" date="2010" name="Nature">
        <title>The sequence and de novo assembly of the giant panda genome.</title>
        <authorList>
            <person name="Li R."/>
            <person name="Fan W."/>
            <person name="Tian G."/>
            <person name="Zhu H."/>
            <person name="He L."/>
            <person name="Cai J."/>
            <person name="Huang Q."/>
            <person name="Cai Q."/>
            <person name="Li B."/>
            <person name="Bai Y."/>
            <person name="Zhang Z."/>
            <person name="Zhang Y."/>
            <person name="Wang W."/>
            <person name="Li J."/>
            <person name="Wei F."/>
            <person name="Li H."/>
            <person name="Jian M."/>
            <person name="Li J."/>
            <person name="Zhang Z."/>
            <person name="Nielsen R."/>
            <person name="Li D."/>
            <person name="Gu W."/>
            <person name="Yang Z."/>
            <person name="Xuan Z."/>
            <person name="Ryder O.A."/>
            <person name="Leung F.C."/>
            <person name="Zhou Y."/>
            <person name="Cao J."/>
            <person name="Sun X."/>
            <person name="Fu Y."/>
            <person name="Fang X."/>
            <person name="Guo X."/>
            <person name="Wang B."/>
            <person name="Hou R."/>
            <person name="Shen F."/>
            <person name="Mu B."/>
            <person name="Ni P."/>
            <person name="Lin R."/>
            <person name="Qian W."/>
            <person name="Wang G."/>
            <person name="Yu C."/>
            <person name="Nie W."/>
            <person name="Wang J."/>
            <person name="Wu Z."/>
            <person name="Liang H."/>
            <person name="Min J."/>
            <person name="Wu Q."/>
            <person name="Cheng S."/>
            <person name="Ruan J."/>
            <person name="Wang M."/>
            <person name="Shi Z."/>
            <person name="Wen M."/>
            <person name="Liu B."/>
            <person name="Ren X."/>
            <person name="Zheng H."/>
            <person name="Dong D."/>
            <person name="Cook K."/>
            <person name="Shan G."/>
            <person name="Zhang H."/>
            <person name="Kosiol C."/>
            <person name="Xie X."/>
            <person name="Lu Z."/>
            <person name="Zheng H."/>
            <person name="Li Y."/>
            <person name="Steiner C.C."/>
            <person name="Lam T.T."/>
            <person name="Lin S."/>
            <person name="Zhang Q."/>
            <person name="Li G."/>
            <person name="Tian J."/>
            <person name="Gong T."/>
            <person name="Liu H."/>
            <person name="Zhang D."/>
            <person name="Fang L."/>
            <person name="Ye C."/>
            <person name="Zhang J."/>
            <person name="Hu W."/>
            <person name="Xu A."/>
            <person name="Ren Y."/>
            <person name="Zhang G."/>
            <person name="Bruford M.W."/>
            <person name="Li Q."/>
            <person name="Ma L."/>
            <person name="Guo Y."/>
            <person name="An N."/>
            <person name="Hu Y."/>
            <person name="Zheng Y."/>
            <person name="Shi Y."/>
            <person name="Li Z."/>
            <person name="Liu Q."/>
            <person name="Chen Y."/>
            <person name="Zhao J."/>
            <person name="Qu N."/>
            <person name="Zhao S."/>
            <person name="Tian F."/>
            <person name="Wang X."/>
            <person name="Wang H."/>
            <person name="Xu L."/>
            <person name="Liu X."/>
            <person name="Vinar T."/>
            <person name="Wang Y."/>
            <person name="Lam T.W."/>
            <person name="Yiu S.M."/>
            <person name="Liu S."/>
            <person name="Zhang H."/>
            <person name="Li D."/>
            <person name="Huang Y."/>
            <person name="Wang X."/>
            <person name="Yang G."/>
            <person name="Jiang Z."/>
            <person name="Wang J."/>
            <person name="Qin N."/>
            <person name="Li L."/>
            <person name="Li J."/>
            <person name="Bolund L."/>
            <person name="Kristiansen K."/>
            <person name="Wong G.K."/>
            <person name="Olson M."/>
            <person name="Zhang X."/>
            <person name="Li S."/>
            <person name="Yang H."/>
            <person name="Wang J."/>
            <person name="Wang J."/>
        </authorList>
    </citation>
    <scope>NUCLEOTIDE SEQUENCE [LARGE SCALE GENOMIC DNA]</scope>
</reference>
<evidence type="ECO:0000313" key="2">
    <source>
        <dbReference type="Ensembl" id="ENSAMEP00000031737.1"/>
    </source>
</evidence>
<reference evidence="2" key="3">
    <citation type="submission" date="2025-09" db="UniProtKB">
        <authorList>
            <consortium name="Ensembl"/>
        </authorList>
    </citation>
    <scope>IDENTIFICATION</scope>
</reference>
<name>A0A7N5P445_AILME</name>
<proteinExistence type="predicted"/>
<dbReference type="Proteomes" id="UP000008912">
    <property type="component" value="Unassembled WGS sequence"/>
</dbReference>
<reference evidence="2" key="2">
    <citation type="submission" date="2025-08" db="UniProtKB">
        <authorList>
            <consortium name="Ensembl"/>
        </authorList>
    </citation>
    <scope>IDENTIFICATION</scope>
</reference>